<dbReference type="InterPro" id="IPR045297">
    <property type="entry name" value="Complex1_LYR_LYRM4"/>
</dbReference>
<dbReference type="InterPro" id="IPR014756">
    <property type="entry name" value="Ig_E-set"/>
</dbReference>
<dbReference type="OrthoDB" id="275715at2759"/>
<feature type="compositionally biased region" description="Pro residues" evidence="2">
    <location>
        <begin position="137"/>
        <end position="152"/>
    </location>
</feature>
<comment type="similarity">
    <text evidence="1">Belongs to the complex I LYR family.</text>
</comment>
<evidence type="ECO:0000256" key="1">
    <source>
        <dbReference type="ARBA" id="ARBA00009508"/>
    </source>
</evidence>
<dbReference type="Pfam" id="PF05347">
    <property type="entry name" value="Complex1_LYR"/>
    <property type="match status" value="1"/>
</dbReference>
<dbReference type="GO" id="GO:0005739">
    <property type="term" value="C:mitochondrion"/>
    <property type="evidence" value="ECO:0007669"/>
    <property type="project" value="TreeGrafter"/>
</dbReference>
<dbReference type="InterPro" id="IPR008011">
    <property type="entry name" value="Complex1_LYR_dom"/>
</dbReference>
<evidence type="ECO:0000256" key="2">
    <source>
        <dbReference type="SAM" id="MobiDB-lite"/>
    </source>
</evidence>
<dbReference type="PANTHER" id="PTHR13166">
    <property type="entry name" value="PROTEIN C6ORF149"/>
    <property type="match status" value="1"/>
</dbReference>
<protein>
    <submittedName>
        <fullName evidence="4">LYR motif-containing protein 4</fullName>
    </submittedName>
</protein>
<dbReference type="InterPro" id="IPR051522">
    <property type="entry name" value="ISC_assembly_LYR"/>
</dbReference>
<dbReference type="AlphaFoldDB" id="A0A7C8RHJ3"/>
<dbReference type="PANTHER" id="PTHR13166:SF7">
    <property type="entry name" value="LYR MOTIF-CONTAINING PROTEIN 4"/>
    <property type="match status" value="1"/>
</dbReference>
<comment type="caution">
    <text evidence="4">The sequence shown here is derived from an EMBL/GenBank/DDBJ whole genome shotgun (WGS) entry which is preliminary data.</text>
</comment>
<evidence type="ECO:0000259" key="3">
    <source>
        <dbReference type="Pfam" id="PF05347"/>
    </source>
</evidence>
<gene>
    <name evidence="4" type="primary">LYRM4</name>
    <name evidence="4" type="ORF">TWF970_011023</name>
</gene>
<organism evidence="4 5">
    <name type="scientific">Orbilia oligospora</name>
    <name type="common">Nematode-trapping fungus</name>
    <name type="synonym">Arthrobotrys oligospora</name>
    <dbReference type="NCBI Taxonomy" id="2813651"/>
    <lineage>
        <taxon>Eukaryota</taxon>
        <taxon>Fungi</taxon>
        <taxon>Dikarya</taxon>
        <taxon>Ascomycota</taxon>
        <taxon>Pezizomycotina</taxon>
        <taxon>Orbiliomycetes</taxon>
        <taxon>Orbiliales</taxon>
        <taxon>Orbiliaceae</taxon>
        <taxon>Orbilia</taxon>
    </lineage>
</organism>
<dbReference type="CDD" id="cd20264">
    <property type="entry name" value="Complex1_LYR_LYRM4"/>
    <property type="match status" value="1"/>
</dbReference>
<name>A0A7C8RHJ3_ORBOL</name>
<dbReference type="InterPro" id="IPR013783">
    <property type="entry name" value="Ig-like_fold"/>
</dbReference>
<dbReference type="SUPFAM" id="SSF81296">
    <property type="entry name" value="E set domains"/>
    <property type="match status" value="1"/>
</dbReference>
<feature type="region of interest" description="Disordered" evidence="2">
    <location>
        <begin position="136"/>
        <end position="156"/>
    </location>
</feature>
<dbReference type="Proteomes" id="UP000474640">
    <property type="component" value="Unassembled WGS sequence"/>
</dbReference>
<dbReference type="GO" id="GO:0016226">
    <property type="term" value="P:iron-sulfur cluster assembly"/>
    <property type="evidence" value="ECO:0007669"/>
    <property type="project" value="InterPro"/>
</dbReference>
<evidence type="ECO:0000313" key="5">
    <source>
        <dbReference type="Proteomes" id="UP000474640"/>
    </source>
</evidence>
<dbReference type="EMBL" id="JAABOJ010000008">
    <property type="protein sequence ID" value="KAF3284736.1"/>
    <property type="molecule type" value="Genomic_DNA"/>
</dbReference>
<sequence length="781" mass="89617">MKPATSLFNRITKPSPREPNDPETVQYKFSFSFPPGFTEKAIESASVTGSFAHNSFKTYELRGRASTGFQKPHNASDVVIIERPRSGPPFDGKVYYYFTINGRRTIDESRKKEERWFFGQDEHRWNILEQKDLISEVPPPRTPLSPPAPPPSRDMRNQRATIPIQAPPKVEDATTQQIVPATITPRVRPRLNIQPRNGICLLFFLQVDPEIKEVSVTGIYDAWGRKRTENLIWNPKTNLWEISLRISIPPGQENIESTFIVKRPSGPHSTQKFTSARIRGQPIDLVNISEPVFIPTRFTGMSPASTYFATVIKAKFPGSNENSRFAIAGGDVNSWNAIAGELKWNPINSTWEVRVVFDWIKRSEHDKFHFQIREFLGENLGWKNVIDKNLPHEDVDITLDTDVEQRRRGPPPKVTRNYIPISNAYETKWPFVESIFALGKYTFFWSAPTSPTRINRVSVEGPFAQDPSIRVSRELKCLPDGTWSLTLELPVRRMRYRYLVDGMYQTNWHENREMDKNNERWNFLQEGDFVVEDDGEDDADITITRSTLKRLLEGSLELEQLSPELREIVASVKPKGPAPAANQMAHAQHCRIFRVAPLTSDRPQTPILKLGVKTPSQADHFSKSNNKVTFQIKSYQLNLTIALNPRPTLLTKNSPTSPFPTTKKHHQMTTVIPSLMAETALQVRSLYRSLLRTSSQFATYNFREYAKRRTRDAFREHRLETDERRVQELVQRGLKDLNLLKRQTMISSFYQLDKLVVEGGAEGKEKGNRGGILRQKELGYD</sequence>
<reference evidence="4 5" key="1">
    <citation type="submission" date="2020-01" db="EMBL/GenBank/DDBJ databases">
        <authorList>
            <person name="Palmer J.M."/>
        </authorList>
    </citation>
    <scope>NUCLEOTIDE SEQUENCE [LARGE SCALE GENOMIC DNA]</scope>
    <source>
        <strain evidence="4 5">TWF970</strain>
    </source>
</reference>
<dbReference type="Gene3D" id="2.60.40.10">
    <property type="entry name" value="Immunoglobulins"/>
    <property type="match status" value="1"/>
</dbReference>
<evidence type="ECO:0000313" key="4">
    <source>
        <dbReference type="EMBL" id="KAF3284736.1"/>
    </source>
</evidence>
<dbReference type="GO" id="GO:1990221">
    <property type="term" value="C:L-cysteine desulfurase complex"/>
    <property type="evidence" value="ECO:0007669"/>
    <property type="project" value="TreeGrafter"/>
</dbReference>
<feature type="region of interest" description="Disordered" evidence="2">
    <location>
        <begin position="1"/>
        <end position="23"/>
    </location>
</feature>
<proteinExistence type="inferred from homology"/>
<feature type="domain" description="Complex 1 LYR protein" evidence="3">
    <location>
        <begin position="682"/>
        <end position="738"/>
    </location>
</feature>
<accession>A0A7C8RHJ3</accession>